<evidence type="ECO:0000313" key="3">
    <source>
        <dbReference type="Proteomes" id="UP000324897"/>
    </source>
</evidence>
<dbReference type="EMBL" id="RWGY01000564">
    <property type="protein sequence ID" value="TVU00631.1"/>
    <property type="molecule type" value="Genomic_DNA"/>
</dbReference>
<feature type="non-terminal residue" evidence="2">
    <location>
        <position position="1"/>
    </location>
</feature>
<evidence type="ECO:0000313" key="2">
    <source>
        <dbReference type="EMBL" id="TVU00631.1"/>
    </source>
</evidence>
<dbReference type="Gramene" id="TVU00631">
    <property type="protein sequence ID" value="TVU00631"/>
    <property type="gene ID" value="EJB05_53931"/>
</dbReference>
<feature type="region of interest" description="Disordered" evidence="1">
    <location>
        <begin position="110"/>
        <end position="130"/>
    </location>
</feature>
<feature type="region of interest" description="Disordered" evidence="1">
    <location>
        <begin position="168"/>
        <end position="215"/>
    </location>
</feature>
<name>A0A5J9SNR9_9POAL</name>
<organism evidence="2 3">
    <name type="scientific">Eragrostis curvula</name>
    <name type="common">weeping love grass</name>
    <dbReference type="NCBI Taxonomy" id="38414"/>
    <lineage>
        <taxon>Eukaryota</taxon>
        <taxon>Viridiplantae</taxon>
        <taxon>Streptophyta</taxon>
        <taxon>Embryophyta</taxon>
        <taxon>Tracheophyta</taxon>
        <taxon>Spermatophyta</taxon>
        <taxon>Magnoliopsida</taxon>
        <taxon>Liliopsida</taxon>
        <taxon>Poales</taxon>
        <taxon>Poaceae</taxon>
        <taxon>PACMAD clade</taxon>
        <taxon>Chloridoideae</taxon>
        <taxon>Eragrostideae</taxon>
        <taxon>Eragrostidinae</taxon>
        <taxon>Eragrostis</taxon>
    </lineage>
</organism>
<dbReference type="AlphaFoldDB" id="A0A5J9SNR9"/>
<reference evidence="2 3" key="1">
    <citation type="journal article" date="2019" name="Sci. Rep.">
        <title>A high-quality genome of Eragrostis curvula grass provides insights into Poaceae evolution and supports new strategies to enhance forage quality.</title>
        <authorList>
            <person name="Carballo J."/>
            <person name="Santos B.A.C.M."/>
            <person name="Zappacosta D."/>
            <person name="Garbus I."/>
            <person name="Selva J.P."/>
            <person name="Gallo C.A."/>
            <person name="Diaz A."/>
            <person name="Albertini E."/>
            <person name="Caccamo M."/>
            <person name="Echenique V."/>
        </authorList>
    </citation>
    <scope>NUCLEOTIDE SEQUENCE [LARGE SCALE GENOMIC DNA]</scope>
    <source>
        <strain evidence="3">cv. Victoria</strain>
        <tissue evidence="2">Leaf</tissue>
    </source>
</reference>
<sequence length="215" mass="22875">MVDGVVPGEKWLQTDGHFVAATVSCRSRIRDSSHARPAPNGGNAVARSSAGAQRRHGLGWNCRHPEISLPKRARGRRFAADPAGPSSPGVDQYNALRAADLLSEHEPVPSLDEATTGLSSPHVESRCTPIPGAEHLDKLSDLRRVRIAMAVSVSCACGSSTLTMTKPVSARHATKNTRPCSCSRRQGRHQEKGSATTTRDSSEPSAICPLASEAR</sequence>
<comment type="caution">
    <text evidence="2">The sequence shown here is derived from an EMBL/GenBank/DDBJ whole genome shotgun (WGS) entry which is preliminary data.</text>
</comment>
<dbReference type="Proteomes" id="UP000324897">
    <property type="component" value="Unassembled WGS sequence"/>
</dbReference>
<accession>A0A5J9SNR9</accession>
<protein>
    <submittedName>
        <fullName evidence="2">Uncharacterized protein</fullName>
    </submittedName>
</protein>
<gene>
    <name evidence="2" type="ORF">EJB05_53931</name>
</gene>
<evidence type="ECO:0000256" key="1">
    <source>
        <dbReference type="SAM" id="MobiDB-lite"/>
    </source>
</evidence>
<proteinExistence type="predicted"/>
<feature type="region of interest" description="Disordered" evidence="1">
    <location>
        <begin position="30"/>
        <end position="64"/>
    </location>
</feature>
<keyword evidence="3" id="KW-1185">Reference proteome</keyword>